<reference evidence="7" key="1">
    <citation type="submission" date="2021-01" db="EMBL/GenBank/DDBJ databases">
        <authorList>
            <person name="Corre E."/>
            <person name="Pelletier E."/>
            <person name="Niang G."/>
            <person name="Scheremetjew M."/>
            <person name="Finn R."/>
            <person name="Kale V."/>
            <person name="Holt S."/>
            <person name="Cochrane G."/>
            <person name="Meng A."/>
            <person name="Brown T."/>
            <person name="Cohen L."/>
        </authorList>
    </citation>
    <scope>NUCLEOTIDE SEQUENCE</scope>
    <source>
        <strain evidence="7">CCMP622</strain>
    </source>
</reference>
<dbReference type="SMART" id="SM00547">
    <property type="entry name" value="ZnF_RBZ"/>
    <property type="match status" value="1"/>
</dbReference>
<dbReference type="InterPro" id="IPR001876">
    <property type="entry name" value="Znf_RanBP2"/>
</dbReference>
<protein>
    <recommendedName>
        <fullName evidence="6">RanBP2-type domain-containing protein</fullName>
    </recommendedName>
</protein>
<dbReference type="GO" id="GO:0008270">
    <property type="term" value="F:zinc ion binding"/>
    <property type="evidence" value="ECO:0007669"/>
    <property type="project" value="UniProtKB-KW"/>
</dbReference>
<name>A0A7S2TNB3_9EUKA</name>
<evidence type="ECO:0000256" key="3">
    <source>
        <dbReference type="ARBA" id="ARBA00022833"/>
    </source>
</evidence>
<feature type="domain" description="RanBP2-type" evidence="6">
    <location>
        <begin position="266"/>
        <end position="295"/>
    </location>
</feature>
<evidence type="ECO:0000256" key="4">
    <source>
        <dbReference type="PROSITE-ProRule" id="PRU00322"/>
    </source>
</evidence>
<feature type="region of interest" description="Disordered" evidence="5">
    <location>
        <begin position="321"/>
        <end position="363"/>
    </location>
</feature>
<dbReference type="Pfam" id="PF00641">
    <property type="entry name" value="Zn_ribbon_RanBP"/>
    <property type="match status" value="1"/>
</dbReference>
<dbReference type="AlphaFoldDB" id="A0A7S2TNB3"/>
<dbReference type="SUPFAM" id="SSF90209">
    <property type="entry name" value="Ran binding protein zinc finger-like"/>
    <property type="match status" value="1"/>
</dbReference>
<organism evidence="7">
    <name type="scientific">Lotharella oceanica</name>
    <dbReference type="NCBI Taxonomy" id="641309"/>
    <lineage>
        <taxon>Eukaryota</taxon>
        <taxon>Sar</taxon>
        <taxon>Rhizaria</taxon>
        <taxon>Cercozoa</taxon>
        <taxon>Chlorarachniophyceae</taxon>
        <taxon>Lotharella</taxon>
    </lineage>
</organism>
<dbReference type="Gene3D" id="4.10.1060.10">
    <property type="entry name" value="Zinc finger, RanBP2-type"/>
    <property type="match status" value="1"/>
</dbReference>
<evidence type="ECO:0000313" key="7">
    <source>
        <dbReference type="EMBL" id="CAD9760992.1"/>
    </source>
</evidence>
<proteinExistence type="predicted"/>
<dbReference type="EMBL" id="HBHP01013543">
    <property type="protein sequence ID" value="CAD9760992.1"/>
    <property type="molecule type" value="Transcribed_RNA"/>
</dbReference>
<dbReference type="PROSITE" id="PS01358">
    <property type="entry name" value="ZF_RANBP2_1"/>
    <property type="match status" value="1"/>
</dbReference>
<dbReference type="PROSITE" id="PS50199">
    <property type="entry name" value="ZF_RANBP2_2"/>
    <property type="match status" value="1"/>
</dbReference>
<keyword evidence="1" id="KW-0479">Metal-binding</keyword>
<sequence>MSAPVQSSDSKAIQTTSDLLAALIPDADQAERKVTEKLLGPIEDAIETVKGMTILAFLKEIGASPLRYGFLSRFLKSREIKRPERKRNREKMDSGEQELVTTHGSSKIVAANPTEELQWPADQDYPAKRARKSKSKPGFCEICMKEHDGTYGTGRYCSRECRYHKTSNSKSKNQPGWCEICARWHDGSYGTGRYCGRDCRYKASRVGTKEFVANDESSSSSVGGSVAFTPRNKGAEKFTKCTVCGELTMAARFCSPKCRLSFVGNKDNRWKCSACTLINNAESLACAACETPKSTFKPGSTNSAQSKAESKLPVCIVETGPKEKSTTAGENISCELDETDDEEESRKKQQLSFTNGKKSACTA</sequence>
<feature type="compositionally biased region" description="Polar residues" evidence="5">
    <location>
        <begin position="350"/>
        <end position="363"/>
    </location>
</feature>
<evidence type="ECO:0000259" key="6">
    <source>
        <dbReference type="PROSITE" id="PS50199"/>
    </source>
</evidence>
<feature type="region of interest" description="Disordered" evidence="5">
    <location>
        <begin position="82"/>
        <end position="103"/>
    </location>
</feature>
<gene>
    <name evidence="7" type="ORF">LSP00402_LOCUS8439</name>
</gene>
<dbReference type="InterPro" id="IPR036443">
    <property type="entry name" value="Znf_RanBP2_sf"/>
</dbReference>
<evidence type="ECO:0000256" key="2">
    <source>
        <dbReference type="ARBA" id="ARBA00022771"/>
    </source>
</evidence>
<evidence type="ECO:0000256" key="1">
    <source>
        <dbReference type="ARBA" id="ARBA00022723"/>
    </source>
</evidence>
<keyword evidence="2 4" id="KW-0863">Zinc-finger</keyword>
<accession>A0A7S2TNB3</accession>
<keyword evidence="3" id="KW-0862">Zinc</keyword>
<evidence type="ECO:0000256" key="5">
    <source>
        <dbReference type="SAM" id="MobiDB-lite"/>
    </source>
</evidence>